<dbReference type="InterPro" id="IPR011250">
    <property type="entry name" value="OMP/PagP_B-barrel"/>
</dbReference>
<dbReference type="EMBL" id="CP038008">
    <property type="protein sequence ID" value="QBY27813.1"/>
    <property type="molecule type" value="Genomic_DNA"/>
</dbReference>
<dbReference type="GO" id="GO:0044384">
    <property type="term" value="C:host outer membrane"/>
    <property type="evidence" value="ECO:0007669"/>
    <property type="project" value="InterPro"/>
</dbReference>
<evidence type="ECO:0008006" key="2">
    <source>
        <dbReference type="Google" id="ProtNLM"/>
    </source>
</evidence>
<dbReference type="InterPro" id="IPR000758">
    <property type="entry name" value="Enterovir_OMP"/>
</dbReference>
<accession>A0A482PDR4</accession>
<sequence>MGIQINPAENIAIDMAYETAGRGDWRTDAFIVGIGYRF</sequence>
<dbReference type="Pfam" id="PF06316">
    <property type="entry name" value="Ail_Lom"/>
    <property type="match status" value="1"/>
</dbReference>
<reference evidence="1" key="1">
    <citation type="submission" date="2019-03" db="EMBL/GenBank/DDBJ databases">
        <title>Complete genome sequence of enteropathogenic Citrobacter rodentium strain DBS100.</title>
        <authorList>
            <person name="Popov G."/>
            <person name="Fiebig A."/>
            <person name="Shideler S."/>
            <person name="Coombes B."/>
            <person name="Savchenko A."/>
        </authorList>
    </citation>
    <scope>NUCLEOTIDE SEQUENCE</scope>
    <source>
        <strain evidence="1">DBS100</strain>
    </source>
</reference>
<protein>
    <recommendedName>
        <fullName evidence="2">Ail/Lom family outer membrane beta-barrel protein</fullName>
    </recommendedName>
</protein>
<evidence type="ECO:0000313" key="1">
    <source>
        <dbReference type="EMBL" id="QBY27813.1"/>
    </source>
</evidence>
<dbReference type="AlphaFoldDB" id="A0A482PDR4"/>
<dbReference type="SUPFAM" id="SSF56925">
    <property type="entry name" value="OMPA-like"/>
    <property type="match status" value="1"/>
</dbReference>
<gene>
    <name evidence="1" type="ORF">E2R62_02500</name>
</gene>
<dbReference type="PROSITE" id="PS00695">
    <property type="entry name" value="ENT_VIR_OMP_2"/>
    <property type="match status" value="1"/>
</dbReference>
<organism evidence="1">
    <name type="scientific">Citrobacter rodentium</name>
    <dbReference type="NCBI Taxonomy" id="67825"/>
    <lineage>
        <taxon>Bacteria</taxon>
        <taxon>Pseudomonadati</taxon>
        <taxon>Pseudomonadota</taxon>
        <taxon>Gammaproteobacteria</taxon>
        <taxon>Enterobacterales</taxon>
        <taxon>Enterobacteriaceae</taxon>
        <taxon>Citrobacter</taxon>
    </lineage>
</organism>
<proteinExistence type="predicted"/>
<name>A0A482PDR4_CITRO</name>
<dbReference type="Gene3D" id="2.40.160.20">
    <property type="match status" value="1"/>
</dbReference>